<protein>
    <recommendedName>
        <fullName evidence="1">SGNH hydrolase-type esterase domain-containing protein</fullName>
    </recommendedName>
</protein>
<dbReference type="PANTHER" id="PTHR14209:SF19">
    <property type="entry name" value="ISOAMYL ACETATE-HYDROLYZING ESTERASE 1 HOMOLOG"/>
    <property type="match status" value="1"/>
</dbReference>
<gene>
    <name evidence="2" type="ORF">EHS24_009281</name>
</gene>
<dbReference type="RefSeq" id="XP_028474738.1">
    <property type="nucleotide sequence ID" value="XM_028624570.1"/>
</dbReference>
<accession>A0A427XL44</accession>
<sequence>MAALMQDSVVLFGDSLTAAVNVNGTLDFRMNKVYSRRLDIVNRGYGGYNTPMARDIFDDIFAKRDTPATPVRLLTLWFGTNDSTLPPNTRYVTVEKFVEHMDFFLESFTSPNSPYAIAHGPPLSIILITPPHPYRTPEGMEPMEQERFDRLKQFRDAVLDIGKRWKAKEDGARWKIATIDFWSVLLKAADGDEDKLKPFFLDYVHFTAEGYVVLWDAVREVIGTEFQGRGIDWREDDDLPMTHPW</sequence>
<feature type="domain" description="SGNH hydrolase-type esterase" evidence="1">
    <location>
        <begin position="11"/>
        <end position="211"/>
    </location>
</feature>
<reference evidence="2 3" key="1">
    <citation type="submission" date="2018-11" db="EMBL/GenBank/DDBJ databases">
        <title>Genome sequence of Apiotrichum porosum DSM 27194.</title>
        <authorList>
            <person name="Aliyu H."/>
            <person name="Gorte O."/>
            <person name="Ochsenreither K."/>
        </authorList>
    </citation>
    <scope>NUCLEOTIDE SEQUENCE [LARGE SCALE GENOMIC DNA]</scope>
    <source>
        <strain evidence="2 3">DSM 27194</strain>
    </source>
</reference>
<dbReference type="Pfam" id="PF13472">
    <property type="entry name" value="Lipase_GDSL_2"/>
    <property type="match status" value="1"/>
</dbReference>
<evidence type="ECO:0000313" key="2">
    <source>
        <dbReference type="EMBL" id="RSH79629.1"/>
    </source>
</evidence>
<proteinExistence type="predicted"/>
<dbReference type="EMBL" id="RSCE01000009">
    <property type="protein sequence ID" value="RSH79629.1"/>
    <property type="molecule type" value="Genomic_DNA"/>
</dbReference>
<dbReference type="InterPro" id="IPR045136">
    <property type="entry name" value="Iah1-like"/>
</dbReference>
<dbReference type="Proteomes" id="UP000279236">
    <property type="component" value="Unassembled WGS sequence"/>
</dbReference>
<dbReference type="Gene3D" id="3.40.50.1110">
    <property type="entry name" value="SGNH hydrolase"/>
    <property type="match status" value="1"/>
</dbReference>
<dbReference type="GeneID" id="39593824"/>
<dbReference type="InterPro" id="IPR036514">
    <property type="entry name" value="SGNH_hydro_sf"/>
</dbReference>
<name>A0A427XL44_9TREE</name>
<dbReference type="InterPro" id="IPR013830">
    <property type="entry name" value="SGNH_hydro"/>
</dbReference>
<dbReference type="PANTHER" id="PTHR14209">
    <property type="entry name" value="ISOAMYL ACETATE-HYDROLYZING ESTERASE 1"/>
    <property type="match status" value="1"/>
</dbReference>
<keyword evidence="3" id="KW-1185">Reference proteome</keyword>
<dbReference type="STRING" id="105984.A0A427XL44"/>
<dbReference type="AlphaFoldDB" id="A0A427XL44"/>
<organism evidence="2 3">
    <name type="scientific">Apiotrichum porosum</name>
    <dbReference type="NCBI Taxonomy" id="105984"/>
    <lineage>
        <taxon>Eukaryota</taxon>
        <taxon>Fungi</taxon>
        <taxon>Dikarya</taxon>
        <taxon>Basidiomycota</taxon>
        <taxon>Agaricomycotina</taxon>
        <taxon>Tremellomycetes</taxon>
        <taxon>Trichosporonales</taxon>
        <taxon>Trichosporonaceae</taxon>
        <taxon>Apiotrichum</taxon>
    </lineage>
</organism>
<evidence type="ECO:0000259" key="1">
    <source>
        <dbReference type="Pfam" id="PF13472"/>
    </source>
</evidence>
<dbReference type="OrthoDB" id="671439at2759"/>
<comment type="caution">
    <text evidence="2">The sequence shown here is derived from an EMBL/GenBank/DDBJ whole genome shotgun (WGS) entry which is preliminary data.</text>
</comment>
<dbReference type="SUPFAM" id="SSF52266">
    <property type="entry name" value="SGNH hydrolase"/>
    <property type="match status" value="1"/>
</dbReference>
<evidence type="ECO:0000313" key="3">
    <source>
        <dbReference type="Proteomes" id="UP000279236"/>
    </source>
</evidence>